<dbReference type="PANTHER" id="PTHR16557">
    <property type="entry name" value="ALKYLATED DNA REPAIR PROTEIN ALKB-RELATED"/>
    <property type="match status" value="1"/>
</dbReference>
<evidence type="ECO:0000313" key="4">
    <source>
        <dbReference type="Proteomes" id="UP000436088"/>
    </source>
</evidence>
<sequence length="120" mass="12893">MVELAATLKVKIVRACRALGLGPGGFYQSGYRDGAKCEVVFENDDKDESPGSLRKALPVVSFSIGDAAEFLYGDEREVDKAKKVEFEFGDVLESAIKQKTAPGKSFGGSKSSSRSSKSDF</sequence>
<keyword evidence="4" id="KW-1185">Reference proteome</keyword>
<evidence type="ECO:0000256" key="2">
    <source>
        <dbReference type="SAM" id="MobiDB-lite"/>
    </source>
</evidence>
<proteinExistence type="predicted"/>
<feature type="compositionally biased region" description="Low complexity" evidence="2">
    <location>
        <begin position="103"/>
        <end position="120"/>
    </location>
</feature>
<dbReference type="GO" id="GO:0035516">
    <property type="term" value="F:broad specificity oxidative DNA demethylase activity"/>
    <property type="evidence" value="ECO:0007669"/>
    <property type="project" value="TreeGrafter"/>
</dbReference>
<dbReference type="EMBL" id="VEPZ02000472">
    <property type="protein sequence ID" value="KAE8724266.1"/>
    <property type="molecule type" value="Genomic_DNA"/>
</dbReference>
<evidence type="ECO:0000256" key="1">
    <source>
        <dbReference type="ARBA" id="ARBA00001954"/>
    </source>
</evidence>
<dbReference type="Proteomes" id="UP000436088">
    <property type="component" value="Unassembled WGS sequence"/>
</dbReference>
<comment type="caution">
    <text evidence="3">The sequence shown here is derived from an EMBL/GenBank/DDBJ whole genome shotgun (WGS) entry which is preliminary data.</text>
</comment>
<dbReference type="InterPro" id="IPR004574">
    <property type="entry name" value="Alkb"/>
</dbReference>
<organism evidence="3 4">
    <name type="scientific">Hibiscus syriacus</name>
    <name type="common">Rose of Sharon</name>
    <dbReference type="NCBI Taxonomy" id="106335"/>
    <lineage>
        <taxon>Eukaryota</taxon>
        <taxon>Viridiplantae</taxon>
        <taxon>Streptophyta</taxon>
        <taxon>Embryophyta</taxon>
        <taxon>Tracheophyta</taxon>
        <taxon>Spermatophyta</taxon>
        <taxon>Magnoliopsida</taxon>
        <taxon>eudicotyledons</taxon>
        <taxon>Gunneridae</taxon>
        <taxon>Pentapetalae</taxon>
        <taxon>rosids</taxon>
        <taxon>malvids</taxon>
        <taxon>Malvales</taxon>
        <taxon>Malvaceae</taxon>
        <taxon>Malvoideae</taxon>
        <taxon>Hibiscus</taxon>
    </lineage>
</organism>
<dbReference type="AlphaFoldDB" id="A0A6A3C624"/>
<protein>
    <submittedName>
        <fullName evidence="3">Uncharacterized protein</fullName>
    </submittedName>
</protein>
<reference evidence="3" key="1">
    <citation type="submission" date="2019-09" db="EMBL/GenBank/DDBJ databases">
        <title>Draft genome information of white flower Hibiscus syriacus.</title>
        <authorList>
            <person name="Kim Y.-M."/>
        </authorList>
    </citation>
    <scope>NUCLEOTIDE SEQUENCE [LARGE SCALE GENOMIC DNA]</scope>
    <source>
        <strain evidence="3">YM2019G1</strain>
    </source>
</reference>
<name>A0A6A3C624_HIBSY</name>
<dbReference type="GO" id="GO:0005737">
    <property type="term" value="C:cytoplasm"/>
    <property type="evidence" value="ECO:0007669"/>
    <property type="project" value="TreeGrafter"/>
</dbReference>
<gene>
    <name evidence="3" type="ORF">F3Y22_tig00010533pilonHSYRG00099</name>
</gene>
<accession>A0A6A3C624</accession>
<dbReference type="GO" id="GO:0008198">
    <property type="term" value="F:ferrous iron binding"/>
    <property type="evidence" value="ECO:0007669"/>
    <property type="project" value="TreeGrafter"/>
</dbReference>
<dbReference type="GO" id="GO:0035513">
    <property type="term" value="P:oxidative RNA demethylation"/>
    <property type="evidence" value="ECO:0007669"/>
    <property type="project" value="TreeGrafter"/>
</dbReference>
<dbReference type="GO" id="GO:0035515">
    <property type="term" value="F:oxidative RNA demethylase activity"/>
    <property type="evidence" value="ECO:0007669"/>
    <property type="project" value="TreeGrafter"/>
</dbReference>
<feature type="region of interest" description="Disordered" evidence="2">
    <location>
        <begin position="101"/>
        <end position="120"/>
    </location>
</feature>
<comment type="cofactor">
    <cofactor evidence="1">
        <name>Fe(2+)</name>
        <dbReference type="ChEBI" id="CHEBI:29033"/>
    </cofactor>
</comment>
<dbReference type="PANTHER" id="PTHR16557:SF2">
    <property type="entry name" value="NUCLEIC ACID DIOXYGENASE ALKBH1"/>
    <property type="match status" value="1"/>
</dbReference>
<evidence type="ECO:0000313" key="3">
    <source>
        <dbReference type="EMBL" id="KAE8724266.1"/>
    </source>
</evidence>